<dbReference type="InterPro" id="IPR003961">
    <property type="entry name" value="FN3_dom"/>
</dbReference>
<dbReference type="Proteomes" id="UP000677244">
    <property type="component" value="Unassembled WGS sequence"/>
</dbReference>
<reference evidence="3 4" key="1">
    <citation type="submission" date="2021-03" db="EMBL/GenBank/DDBJ databases">
        <title>Assistant Professor.</title>
        <authorList>
            <person name="Huq M.A."/>
        </authorList>
    </citation>
    <scope>NUCLEOTIDE SEQUENCE [LARGE SCALE GENOMIC DNA]</scope>
    <source>
        <strain evidence="3 4">MAH-29</strain>
    </source>
</reference>
<keyword evidence="1" id="KW-0732">Signal</keyword>
<dbReference type="SMART" id="SM00060">
    <property type="entry name" value="FN3"/>
    <property type="match status" value="1"/>
</dbReference>
<evidence type="ECO:0000259" key="2">
    <source>
        <dbReference type="PROSITE" id="PS50853"/>
    </source>
</evidence>
<dbReference type="SUPFAM" id="SSF49265">
    <property type="entry name" value="Fibronectin type III"/>
    <property type="match status" value="1"/>
</dbReference>
<dbReference type="EMBL" id="JAGHKO010000004">
    <property type="protein sequence ID" value="MBO9202159.1"/>
    <property type="molecule type" value="Genomic_DNA"/>
</dbReference>
<dbReference type="InterPro" id="IPR036116">
    <property type="entry name" value="FN3_sf"/>
</dbReference>
<accession>A0ABS3YW50</accession>
<evidence type="ECO:0000256" key="1">
    <source>
        <dbReference type="SAM" id="SignalP"/>
    </source>
</evidence>
<dbReference type="CDD" id="cd00063">
    <property type="entry name" value="FN3"/>
    <property type="match status" value="1"/>
</dbReference>
<evidence type="ECO:0000313" key="3">
    <source>
        <dbReference type="EMBL" id="MBO9202159.1"/>
    </source>
</evidence>
<dbReference type="InterPro" id="IPR013783">
    <property type="entry name" value="Ig-like_fold"/>
</dbReference>
<feature type="signal peptide" evidence="1">
    <location>
        <begin position="1"/>
        <end position="27"/>
    </location>
</feature>
<comment type="caution">
    <text evidence="3">The sequence shown here is derived from an EMBL/GenBank/DDBJ whole genome shotgun (WGS) entry which is preliminary data.</text>
</comment>
<dbReference type="Gene3D" id="2.60.40.10">
    <property type="entry name" value="Immunoglobulins"/>
    <property type="match status" value="1"/>
</dbReference>
<proteinExistence type="predicted"/>
<keyword evidence="4" id="KW-1185">Reference proteome</keyword>
<gene>
    <name evidence="3" type="ORF">J7I42_17875</name>
</gene>
<name>A0ABS3YW50_9BACT</name>
<dbReference type="PROSITE" id="PS50853">
    <property type="entry name" value="FN3"/>
    <property type="match status" value="1"/>
</dbReference>
<protein>
    <submittedName>
        <fullName evidence="3">Fibronectin type III domain-containing protein</fullName>
    </submittedName>
</protein>
<evidence type="ECO:0000313" key="4">
    <source>
        <dbReference type="Proteomes" id="UP000677244"/>
    </source>
</evidence>
<dbReference type="RefSeq" id="WP_209140209.1">
    <property type="nucleotide sequence ID" value="NZ_JAGHKO010000004.1"/>
</dbReference>
<feature type="domain" description="Fibronectin type-III" evidence="2">
    <location>
        <begin position="300"/>
        <end position="388"/>
    </location>
</feature>
<feature type="chain" id="PRO_5047408226" evidence="1">
    <location>
        <begin position="28"/>
        <end position="1759"/>
    </location>
</feature>
<organism evidence="3 4">
    <name type="scientific">Niastella soli</name>
    <dbReference type="NCBI Taxonomy" id="2821487"/>
    <lineage>
        <taxon>Bacteria</taxon>
        <taxon>Pseudomonadati</taxon>
        <taxon>Bacteroidota</taxon>
        <taxon>Chitinophagia</taxon>
        <taxon>Chitinophagales</taxon>
        <taxon>Chitinophagaceae</taxon>
        <taxon>Niastella</taxon>
    </lineage>
</organism>
<sequence>MRVTLYKKTVSRLWLFVCLLAAQMVTGQQYPVQIVPQLQAPYTLNLSDYYNGVQDKLVVLLTNTDLNKPVMQVRLRMSIQGQVAKLLSRDNIYYPPIQLNAGIPLRIGGGDLAAYFNADNLIFQGITRAQYLQSGKLPEGFYQFCFEVVETETGLNQVVGRSSCAMAWISLNDPPLLNLPVKAESIVYKDPQNIIFQWTPRNYNSPVSAFNTEYEFSLVELWDNGVAPEAAFGTAQPLYRTTTKSTTLLYGPAEPLLLTGHRYAWRIRAQPTEGTEGGDVWRNNGYSEISWFTCQNNCAAPVNVQAEIKSSSATVTWTPNPNQTAFMVDYREKGQAAATWYSSTTNTSRMVLTELKKEKTYEYRVGGTCDNGNTYTYSEIRTLTMGKDSAADSTCGTLTAAPDIANRTAIQTLLTGDVIVAGDFPVKLMQVSGQRSFTGTGYVTVPFLGQNRVKVKFSSITVNTDKQLIGGYIESTYDSTEKQIANLDQVFDGGKDVGIVRAGVDTAGYYIDMVIPDAEHIKVTLDTDTAGASQGTTLIITGADGTVKEVKVEEVPTTIKDKNGTVYGIDKEGTVTKISESAGTFNMTPAGLNTLQPSKAVVRFIPHPNQQYAFDAYQSLYANSNLFKEKYEKLAGEYYVNAKLITETKTDVIKAVIAIKDTTIKANNIRFITAKGVRYESKPLTDSTWEINLVGGPGGDAQELYALYPQDSSKFLSLGKLLIASYKPQVRKLVLVPVNGATTNQAAISEQLNAIYNPVGVTFNVTQEADLNDNSWDLNGDHKLAVSGSSWLSTQTNEMKALNSVYAKARSVQNDAVYLFVLNSSDSSIAGEMPRGKQFGYLFNGGDGHAVAHETGHGLFQLKHVFDGYGFKQGELPSNVMDYPAGNNFTKYQWDALHDPGVVVPIFEKPGDAELRVGNVTDFEKLKNVKTNTYTFLSPGGFPVTLPATATNINLSETNYFNSTSEKDSAQSISFGTLIGFSLPAKENTVRYLAKAQNGTASFLGYFPDDGSKDPYNDSLSAKETGGNIIIAFPSCHVEDTAYAIKARWAQVPDSMWKKTQDSGYRASGYLKNAGILLEKIAVEDYEKRYEIPAYDITGSMRPYSEFEGSKEATVFLYDNTRDNAMPLPVIVHIANLIKLYPVEFSAFRRCGSGALWMGDQPWVGAPAYNYAGLKDKAHTYMDAFVRFVETTKKQKGKVAAITNVDEMRTLLGNTCEEMYKQLTAEERIKIIKLYTQDGNWIRGCFVGDEIKCEEKQLITVLTTVPDNEQAVMIANFLNEDSNLPVLYRLTHDVDGSNREAMLRSLFELFQKKDQRSAFTRGDLLGNRLFCDAKYDYGEFYIHINDKIDFYSQNNRCTFTINRIKEQKFYKGVNSYLQQKYQANIKDNGYEWITNIHPFDAVTVVFGEDFTLTNGQTLFSNGDIVRMPALYLWHMNDIDAAQTAALLRDNAIKFVESVKEYGGLALEVNTADYVLKIIEELHGVYTTTIRPSINRDSLDGGGRKMVDDLDKLAARYEVYNDGKEWFDVLKEFHDFVNVDESFIPKLKEFCKDQVQDMVVDKFIDKCKELVTTLPNIVTTDWKANWKNWENYGTQEIGGETYAAIGDWYFSREAITSCTDNPFGVLPTDIEEAIDQGTTFIKDDGPYLQKIYDYDQIRVVTETDGLNFIVRTLSLVDWNKIGLPKALKNVTYKDVRNRSRWTDEQLLQGIKEAYHEVNIKNKGIFNIPDGTYTGYTKEHFKVEFTVRKTQIESISAVIIL</sequence>
<dbReference type="Pfam" id="PF00041">
    <property type="entry name" value="fn3"/>
    <property type="match status" value="1"/>
</dbReference>